<evidence type="ECO:0000313" key="2">
    <source>
        <dbReference type="EMBL" id="RKP22484.1"/>
    </source>
</evidence>
<feature type="transmembrane region" description="Helical" evidence="1">
    <location>
        <begin position="147"/>
        <end position="170"/>
    </location>
</feature>
<keyword evidence="1" id="KW-0472">Membrane</keyword>
<dbReference type="AlphaFoldDB" id="A0A4P9YRW0"/>
<proteinExistence type="predicted"/>
<sequence length="249" mass="27350">MASSPEACSTTGEHLCPDGRACYIQDDGYFCRDNGTTGCIIANNTIQYVNIPLANEGATCQHCPVPNTLELRQLFSHKLQNIVQDQGWHTYGNCRYGFCSLDGICRPLKKPYSLCLTSDQCSIYQCTRLPARNNEFACPDGYMGTFFLGHLIAGLIMLIAGISCVSITFCRIRVQKQTFQLQQQQQQVAMEDPTALAGAHGTPMINPIKQHRRKMVARYVCGVAGVGFILAGALYGFLPPAAFPHEDGN</sequence>
<keyword evidence="1" id="KW-1133">Transmembrane helix</keyword>
<gene>
    <name evidence="2" type="ORF">SYNPS1DRAFT_31915</name>
</gene>
<dbReference type="EMBL" id="KZ992046">
    <property type="protein sequence ID" value="RKP22484.1"/>
    <property type="molecule type" value="Genomic_DNA"/>
</dbReference>
<keyword evidence="3" id="KW-1185">Reference proteome</keyword>
<dbReference type="Proteomes" id="UP000278143">
    <property type="component" value="Unassembled WGS sequence"/>
</dbReference>
<organism evidence="2 3">
    <name type="scientific">Syncephalis pseudoplumigaleata</name>
    <dbReference type="NCBI Taxonomy" id="1712513"/>
    <lineage>
        <taxon>Eukaryota</taxon>
        <taxon>Fungi</taxon>
        <taxon>Fungi incertae sedis</taxon>
        <taxon>Zoopagomycota</taxon>
        <taxon>Zoopagomycotina</taxon>
        <taxon>Zoopagomycetes</taxon>
        <taxon>Zoopagales</taxon>
        <taxon>Piptocephalidaceae</taxon>
        <taxon>Syncephalis</taxon>
    </lineage>
</organism>
<name>A0A4P9YRW0_9FUNG</name>
<evidence type="ECO:0000313" key="3">
    <source>
        <dbReference type="Proteomes" id="UP000278143"/>
    </source>
</evidence>
<accession>A0A4P9YRW0</accession>
<protein>
    <submittedName>
        <fullName evidence="2">Uncharacterized protein</fullName>
    </submittedName>
</protein>
<evidence type="ECO:0000256" key="1">
    <source>
        <dbReference type="SAM" id="Phobius"/>
    </source>
</evidence>
<feature type="transmembrane region" description="Helical" evidence="1">
    <location>
        <begin position="216"/>
        <end position="238"/>
    </location>
</feature>
<dbReference type="OrthoDB" id="2449058at2759"/>
<keyword evidence="1" id="KW-0812">Transmembrane</keyword>
<reference evidence="3" key="1">
    <citation type="journal article" date="2018" name="Nat. Microbiol.">
        <title>Leveraging single-cell genomics to expand the fungal tree of life.</title>
        <authorList>
            <person name="Ahrendt S.R."/>
            <person name="Quandt C.A."/>
            <person name="Ciobanu D."/>
            <person name="Clum A."/>
            <person name="Salamov A."/>
            <person name="Andreopoulos B."/>
            <person name="Cheng J.F."/>
            <person name="Woyke T."/>
            <person name="Pelin A."/>
            <person name="Henrissat B."/>
            <person name="Reynolds N.K."/>
            <person name="Benny G.L."/>
            <person name="Smith M.E."/>
            <person name="James T.Y."/>
            <person name="Grigoriev I.V."/>
        </authorList>
    </citation>
    <scope>NUCLEOTIDE SEQUENCE [LARGE SCALE GENOMIC DNA]</scope>
    <source>
        <strain evidence="3">Benny S71-1</strain>
    </source>
</reference>